<dbReference type="PROSITE" id="PS00710">
    <property type="entry name" value="PGM_PMM"/>
    <property type="match status" value="1"/>
</dbReference>
<name>C0N8P7_9GAMM</name>
<keyword evidence="8" id="KW-0460">Magnesium</keyword>
<dbReference type="Proteomes" id="UP000004679">
    <property type="component" value="Unassembled WGS sequence"/>
</dbReference>
<comment type="similarity">
    <text evidence="4">Belongs to the phosphohexose mutase family.</text>
</comment>
<feature type="compositionally biased region" description="Polar residues" evidence="10">
    <location>
        <begin position="320"/>
        <end position="333"/>
    </location>
</feature>
<evidence type="ECO:0000256" key="10">
    <source>
        <dbReference type="SAM" id="MobiDB-lite"/>
    </source>
</evidence>
<accession>C0N8P7</accession>
<evidence type="ECO:0000259" key="15">
    <source>
        <dbReference type="Pfam" id="PF02880"/>
    </source>
</evidence>
<dbReference type="InterPro" id="IPR005841">
    <property type="entry name" value="Alpha-D-phosphohexomutase_SF"/>
</dbReference>
<evidence type="ECO:0000256" key="4">
    <source>
        <dbReference type="ARBA" id="ARBA00010231"/>
    </source>
</evidence>
<evidence type="ECO:0000259" key="13">
    <source>
        <dbReference type="Pfam" id="PF02878"/>
    </source>
</evidence>
<protein>
    <recommendedName>
        <fullName evidence="5">phosphomannomutase</fullName>
        <ecNumber evidence="5">5.4.2.8</ecNumber>
    </recommendedName>
</protein>
<evidence type="ECO:0000313" key="17">
    <source>
        <dbReference type="Proteomes" id="UP000004679"/>
    </source>
</evidence>
<feature type="domain" description="Alpha-D-phosphohexomutase alpha/beta/alpha" evidence="14">
    <location>
        <begin position="644"/>
        <end position="740"/>
    </location>
</feature>
<keyword evidence="6" id="KW-0597">Phosphoprotein</keyword>
<dbReference type="InterPro" id="IPR005843">
    <property type="entry name" value="A-D-PHexomutase_C"/>
</dbReference>
<sequence length="948" mass="104723">MSMSSFEKLALRLRVMPVSIALLVAAALLIIFLFLSNDDRSANAQSLENQHSAQTVFNANVARLEQRIRSLKQKVSNVADWQQTKQLLNQSSPADYARWQQDLKTLLPELKQACFFSKPVLTPNSECMLLTYVSLSTMRDLDAQSPADLLVVMQNSQIDHVLLAAKVVGATQGESGIVLMAVKPESVFNVLDAKLSNTTYIELIQGEASQRALHSAGSISLKQSDASSLLPIAGSHWQLKLWHAPVSVSSNWPLIITVIIVMAIFWLLRERWQGVLLRMDSATLEEQLSDFQQLKLRAQYQLAHKELKFVSQTIQQIALPQRQKNMSPKTVETQDSEPNKETVETLDSEPNKGTDASSEQQEESSTEHDEPPTEEVRAQSARDDVIEYEENVLQRSREASLKAQEEAQTTKYDVSEKYMSDNDLVSLENEPLTLSLDEDEDPSSQQASNDTEVTTEQALDIDDVHQTELVEEDKLVSAIENIVTESVANVPLPDESIFRKYDIRGVVGEHLTVPVMALLGKAVGSLVVEKGFGSLNIGHDGRLSSPPLAKAFIRGALSVGCNMVDLGLVPTPLVYFACHKTSVRCGVMITGSHNPADHNGVKIVVDGKALSGDEISALYLRIKQQNFVTGDAGSLSTEDVFTDYLQVVDDALEMKNRPTVVVDCGNSVAGNFMPRLLRQIGCEVIELFCDVDGHFPNHHPDPGQPENMQALQYAVKSYNADFGVAVDGDADRLGVVDSDGKIIWPDRVMIAFAKTLLKHNPEATILFDVKCSSLVKHSIEADGGRAIMVPAGHSIIKAKMTEHSAIFAGEMTGHFFFNDRWFGFDDAMYAACRLAELLSQTTASSAEFFAEIPENIATPEIIIKMPLQQARDLVEQFRDNYQADGAEKSDLDGVRVDFADGWGLLRASNTTAAISLRFEAETEQRLKQIKQSFQEQIQQLSPATSIKF</sequence>
<keyword evidence="11" id="KW-1133">Transmembrane helix</keyword>
<dbReference type="Gene3D" id="3.30.310.50">
    <property type="entry name" value="Alpha-D-phosphohexomutase, C-terminal domain"/>
    <property type="match status" value="1"/>
</dbReference>
<evidence type="ECO:0000256" key="6">
    <source>
        <dbReference type="ARBA" id="ARBA00022553"/>
    </source>
</evidence>
<evidence type="ECO:0000259" key="14">
    <source>
        <dbReference type="Pfam" id="PF02879"/>
    </source>
</evidence>
<dbReference type="SUPFAM" id="SSF53738">
    <property type="entry name" value="Phosphoglucomutase, first 3 domains"/>
    <property type="match status" value="3"/>
</dbReference>
<dbReference type="InterPro" id="IPR005845">
    <property type="entry name" value="A-D-PHexomutase_a/b/a-II"/>
</dbReference>
<dbReference type="GO" id="GO:0004615">
    <property type="term" value="F:phosphomannomutase activity"/>
    <property type="evidence" value="ECO:0007669"/>
    <property type="project" value="UniProtKB-EC"/>
</dbReference>
<dbReference type="GO" id="GO:0005975">
    <property type="term" value="P:carbohydrate metabolic process"/>
    <property type="evidence" value="ECO:0007669"/>
    <property type="project" value="InterPro"/>
</dbReference>
<feature type="transmembrane region" description="Helical" evidence="11">
    <location>
        <begin position="250"/>
        <end position="268"/>
    </location>
</feature>
<dbReference type="InterPro" id="IPR005844">
    <property type="entry name" value="A-D-PHexomutase_a/b/a-I"/>
</dbReference>
<dbReference type="PRINTS" id="PR00509">
    <property type="entry name" value="PGMPMM"/>
</dbReference>
<keyword evidence="11" id="KW-0812">Transmembrane</keyword>
<feature type="domain" description="Alpha-D-phosphohexomutase alpha/beta/alpha" evidence="15">
    <location>
        <begin position="745"/>
        <end position="854"/>
    </location>
</feature>
<organism evidence="16 17">
    <name type="scientific">Methylophaga thiooxydans DMS010</name>
    <dbReference type="NCBI Taxonomy" id="637616"/>
    <lineage>
        <taxon>Bacteria</taxon>
        <taxon>Pseudomonadati</taxon>
        <taxon>Pseudomonadota</taxon>
        <taxon>Gammaproteobacteria</taxon>
        <taxon>Thiotrichales</taxon>
        <taxon>Piscirickettsiaceae</taxon>
        <taxon>Methylophaga</taxon>
    </lineage>
</organism>
<reference evidence="16 17" key="1">
    <citation type="journal article" date="2011" name="J. Bacteriol.">
        <title>Draft genome sequence of the chemolithoheterotrophic, halophilic methylotroph Methylophaga thiooxydans DMS010.</title>
        <authorList>
            <person name="Boden R."/>
            <person name="Ferriera S."/>
            <person name="Johnson J."/>
            <person name="Kelly D.P."/>
            <person name="Murrell J.C."/>
            <person name="Schafer H."/>
        </authorList>
    </citation>
    <scope>NUCLEOTIDE SEQUENCE [LARGE SCALE GENOMIC DNA]</scope>
    <source>
        <strain evidence="16 17">DMS010</strain>
    </source>
</reference>
<dbReference type="Pfam" id="PF00408">
    <property type="entry name" value="PGM_PMM_IV"/>
    <property type="match status" value="1"/>
</dbReference>
<feature type="domain" description="Alpha-D-phosphohexomutase alpha/beta/alpha" evidence="13">
    <location>
        <begin position="497"/>
        <end position="626"/>
    </location>
</feature>
<feature type="compositionally biased region" description="Polar residues" evidence="10">
    <location>
        <begin position="443"/>
        <end position="457"/>
    </location>
</feature>
<dbReference type="HOGENOM" id="CLU_013562_0_1_6"/>
<evidence type="ECO:0000256" key="8">
    <source>
        <dbReference type="ARBA" id="ARBA00022842"/>
    </source>
</evidence>
<dbReference type="PANTHER" id="PTHR43771">
    <property type="entry name" value="PHOSPHOMANNOMUTASE"/>
    <property type="match status" value="1"/>
</dbReference>
<dbReference type="Pfam" id="PF02878">
    <property type="entry name" value="PGM_PMM_I"/>
    <property type="match status" value="1"/>
</dbReference>
<dbReference type="InterPro" id="IPR005846">
    <property type="entry name" value="A-D-PHexomutase_a/b/a-III"/>
</dbReference>
<proteinExistence type="inferred from homology"/>
<feature type="compositionally biased region" description="Basic and acidic residues" evidence="10">
    <location>
        <begin position="395"/>
        <end position="405"/>
    </location>
</feature>
<evidence type="ECO:0000256" key="7">
    <source>
        <dbReference type="ARBA" id="ARBA00022723"/>
    </source>
</evidence>
<keyword evidence="11" id="KW-0472">Membrane</keyword>
<evidence type="ECO:0000313" key="16">
    <source>
        <dbReference type="EMBL" id="EEF78786.1"/>
    </source>
</evidence>
<dbReference type="InterPro" id="IPR016066">
    <property type="entry name" value="A-D-PHexomutase_CS"/>
</dbReference>
<evidence type="ECO:0000256" key="5">
    <source>
        <dbReference type="ARBA" id="ARBA00012730"/>
    </source>
</evidence>
<dbReference type="OrthoDB" id="9803322at2"/>
<comment type="catalytic activity">
    <reaction evidence="1">
        <text>alpha-D-mannose 1-phosphate = D-mannose 6-phosphate</text>
        <dbReference type="Rhea" id="RHEA:11140"/>
        <dbReference type="ChEBI" id="CHEBI:58409"/>
        <dbReference type="ChEBI" id="CHEBI:58735"/>
        <dbReference type="EC" id="5.4.2.8"/>
    </reaction>
</comment>
<comment type="pathway">
    <text evidence="3">Nucleotide-sugar biosynthesis; GDP-alpha-D-mannose biosynthesis; alpha-D-mannose 1-phosphate from D-fructose 6-phosphate: step 2/2.</text>
</comment>
<evidence type="ECO:0000256" key="3">
    <source>
        <dbReference type="ARBA" id="ARBA00004699"/>
    </source>
</evidence>
<keyword evidence="7" id="KW-0479">Metal-binding</keyword>
<keyword evidence="17" id="KW-1185">Reference proteome</keyword>
<feature type="region of interest" description="Disordered" evidence="10">
    <location>
        <begin position="320"/>
        <end position="460"/>
    </location>
</feature>
<evidence type="ECO:0000256" key="1">
    <source>
        <dbReference type="ARBA" id="ARBA00000586"/>
    </source>
</evidence>
<evidence type="ECO:0000259" key="12">
    <source>
        <dbReference type="Pfam" id="PF00408"/>
    </source>
</evidence>
<keyword evidence="9" id="KW-0413">Isomerase</keyword>
<gene>
    <name evidence="16" type="ORF">MDMS009_2530</name>
</gene>
<dbReference type="EMBL" id="GG657904">
    <property type="protein sequence ID" value="EEF78786.1"/>
    <property type="molecule type" value="Genomic_DNA"/>
</dbReference>
<dbReference type="EC" id="5.4.2.8" evidence="5"/>
<comment type="cofactor">
    <cofactor evidence="2">
        <name>Mg(2+)</name>
        <dbReference type="ChEBI" id="CHEBI:18420"/>
    </cofactor>
</comment>
<feature type="compositionally biased region" description="Basic and acidic residues" evidence="10">
    <location>
        <begin position="365"/>
        <end position="385"/>
    </location>
</feature>
<dbReference type="SUPFAM" id="SSF55957">
    <property type="entry name" value="Phosphoglucomutase, C-terminal domain"/>
    <property type="match status" value="1"/>
</dbReference>
<evidence type="ECO:0000256" key="9">
    <source>
        <dbReference type="ARBA" id="ARBA00023235"/>
    </source>
</evidence>
<dbReference type="CDD" id="cd03089">
    <property type="entry name" value="PMM_PGM"/>
    <property type="match status" value="1"/>
</dbReference>
<dbReference type="GO" id="GO:0000287">
    <property type="term" value="F:magnesium ion binding"/>
    <property type="evidence" value="ECO:0007669"/>
    <property type="project" value="InterPro"/>
</dbReference>
<dbReference type="InterPro" id="IPR036900">
    <property type="entry name" value="A-D-PHexomutase_C_sf"/>
</dbReference>
<evidence type="ECO:0000256" key="11">
    <source>
        <dbReference type="SAM" id="Phobius"/>
    </source>
</evidence>
<evidence type="ECO:0000256" key="2">
    <source>
        <dbReference type="ARBA" id="ARBA00001946"/>
    </source>
</evidence>
<feature type="domain" description="Alpha-D-phosphohexomutase C-terminal" evidence="12">
    <location>
        <begin position="869"/>
        <end position="934"/>
    </location>
</feature>
<dbReference type="Gene3D" id="3.40.120.10">
    <property type="entry name" value="Alpha-D-Glucose-1,6-Bisphosphate, subunit A, domain 3"/>
    <property type="match status" value="3"/>
</dbReference>
<dbReference type="Pfam" id="PF02880">
    <property type="entry name" value="PGM_PMM_III"/>
    <property type="match status" value="1"/>
</dbReference>
<dbReference type="InterPro" id="IPR016055">
    <property type="entry name" value="A-D-PHexomutase_a/b/a-I/II/III"/>
</dbReference>
<dbReference type="Pfam" id="PF02879">
    <property type="entry name" value="PGM_PMM_II"/>
    <property type="match status" value="1"/>
</dbReference>
<dbReference type="PANTHER" id="PTHR43771:SF2">
    <property type="entry name" value="PHOSPHOMANNOMUTASE_PHOSPHOGLUCOMUTASE"/>
    <property type="match status" value="1"/>
</dbReference>
<dbReference type="AlphaFoldDB" id="C0N8P7"/>